<dbReference type="SUPFAM" id="SSF55469">
    <property type="entry name" value="FMN-dependent nitroreductase-like"/>
    <property type="match status" value="1"/>
</dbReference>
<evidence type="ECO:0000313" key="2">
    <source>
        <dbReference type="EMBL" id="KAH7124743.1"/>
    </source>
</evidence>
<dbReference type="OrthoDB" id="41362at2759"/>
<evidence type="ECO:0000313" key="3">
    <source>
        <dbReference type="Proteomes" id="UP000738349"/>
    </source>
</evidence>
<dbReference type="Proteomes" id="UP000738349">
    <property type="component" value="Unassembled WGS sequence"/>
</dbReference>
<keyword evidence="3" id="KW-1185">Reference proteome</keyword>
<dbReference type="Gene3D" id="3.40.109.10">
    <property type="entry name" value="NADH Oxidase"/>
    <property type="match status" value="1"/>
</dbReference>
<dbReference type="InterPro" id="IPR000415">
    <property type="entry name" value="Nitroreductase-like"/>
</dbReference>
<proteinExistence type="predicted"/>
<comment type="caution">
    <text evidence="2">The sequence shown here is derived from an EMBL/GenBank/DDBJ whole genome shotgun (WGS) entry which is preliminary data.</text>
</comment>
<reference evidence="2" key="1">
    <citation type="journal article" date="2021" name="Nat. Commun.">
        <title>Genetic determinants of endophytism in the Arabidopsis root mycobiome.</title>
        <authorList>
            <person name="Mesny F."/>
            <person name="Miyauchi S."/>
            <person name="Thiergart T."/>
            <person name="Pickel B."/>
            <person name="Atanasova L."/>
            <person name="Karlsson M."/>
            <person name="Huettel B."/>
            <person name="Barry K.W."/>
            <person name="Haridas S."/>
            <person name="Chen C."/>
            <person name="Bauer D."/>
            <person name="Andreopoulos W."/>
            <person name="Pangilinan J."/>
            <person name="LaButti K."/>
            <person name="Riley R."/>
            <person name="Lipzen A."/>
            <person name="Clum A."/>
            <person name="Drula E."/>
            <person name="Henrissat B."/>
            <person name="Kohler A."/>
            <person name="Grigoriev I.V."/>
            <person name="Martin F.M."/>
            <person name="Hacquard S."/>
        </authorList>
    </citation>
    <scope>NUCLEOTIDE SEQUENCE</scope>
    <source>
        <strain evidence="2">MPI-CAGE-AT-0147</strain>
    </source>
</reference>
<dbReference type="Pfam" id="PF00881">
    <property type="entry name" value="Nitroreductase"/>
    <property type="match status" value="1"/>
</dbReference>
<dbReference type="EMBL" id="JAGMUV010000021">
    <property type="protein sequence ID" value="KAH7124743.1"/>
    <property type="molecule type" value="Genomic_DNA"/>
</dbReference>
<dbReference type="InterPro" id="IPR029479">
    <property type="entry name" value="Nitroreductase"/>
</dbReference>
<dbReference type="AlphaFoldDB" id="A0A9P9IJQ9"/>
<accession>A0A9P9IJQ9</accession>
<evidence type="ECO:0000259" key="1">
    <source>
        <dbReference type="Pfam" id="PF00881"/>
    </source>
</evidence>
<name>A0A9P9IJQ9_9HYPO</name>
<sequence>MGIPRDDSAARLAAELRNYDFFGAPTVAIVTMDEELGAPDSLSVGMYLQLLLLALDKDGIESCIQVSVAGYPEVLREELGIPANQEVICGVALGYPDPTYKGNIFRAKKEPFTNVVRFVDA</sequence>
<organism evidence="2 3">
    <name type="scientific">Dactylonectria macrodidyma</name>
    <dbReference type="NCBI Taxonomy" id="307937"/>
    <lineage>
        <taxon>Eukaryota</taxon>
        <taxon>Fungi</taxon>
        <taxon>Dikarya</taxon>
        <taxon>Ascomycota</taxon>
        <taxon>Pezizomycotina</taxon>
        <taxon>Sordariomycetes</taxon>
        <taxon>Hypocreomycetidae</taxon>
        <taxon>Hypocreales</taxon>
        <taxon>Nectriaceae</taxon>
        <taxon>Dactylonectria</taxon>
    </lineage>
</organism>
<gene>
    <name evidence="2" type="ORF">EDB81DRAFT_811619</name>
</gene>
<dbReference type="GO" id="GO:0016491">
    <property type="term" value="F:oxidoreductase activity"/>
    <property type="evidence" value="ECO:0007669"/>
    <property type="project" value="InterPro"/>
</dbReference>
<protein>
    <submittedName>
        <fullName evidence="2">Nitroreductase</fullName>
    </submittedName>
</protein>
<feature type="domain" description="Nitroreductase" evidence="1">
    <location>
        <begin position="13"/>
        <end position="95"/>
    </location>
</feature>